<comment type="caution">
    <text evidence="1">The sequence shown here is derived from an EMBL/GenBank/DDBJ whole genome shotgun (WGS) entry which is preliminary data.</text>
</comment>
<dbReference type="Proteomes" id="UP001221142">
    <property type="component" value="Unassembled WGS sequence"/>
</dbReference>
<gene>
    <name evidence="1" type="ORF">FB45DRAFT_422934</name>
</gene>
<name>A0AAD7FRX2_9AGAR</name>
<organism evidence="1 2">
    <name type="scientific">Roridomyces roridus</name>
    <dbReference type="NCBI Taxonomy" id="1738132"/>
    <lineage>
        <taxon>Eukaryota</taxon>
        <taxon>Fungi</taxon>
        <taxon>Dikarya</taxon>
        <taxon>Basidiomycota</taxon>
        <taxon>Agaricomycotina</taxon>
        <taxon>Agaricomycetes</taxon>
        <taxon>Agaricomycetidae</taxon>
        <taxon>Agaricales</taxon>
        <taxon>Marasmiineae</taxon>
        <taxon>Mycenaceae</taxon>
        <taxon>Roridomyces</taxon>
    </lineage>
</organism>
<reference evidence="1" key="1">
    <citation type="submission" date="2023-03" db="EMBL/GenBank/DDBJ databases">
        <title>Massive genome expansion in bonnet fungi (Mycena s.s.) driven by repeated elements and novel gene families across ecological guilds.</title>
        <authorList>
            <consortium name="Lawrence Berkeley National Laboratory"/>
            <person name="Harder C.B."/>
            <person name="Miyauchi S."/>
            <person name="Viragh M."/>
            <person name="Kuo A."/>
            <person name="Thoen E."/>
            <person name="Andreopoulos B."/>
            <person name="Lu D."/>
            <person name="Skrede I."/>
            <person name="Drula E."/>
            <person name="Henrissat B."/>
            <person name="Morin E."/>
            <person name="Kohler A."/>
            <person name="Barry K."/>
            <person name="LaButti K."/>
            <person name="Morin E."/>
            <person name="Salamov A."/>
            <person name="Lipzen A."/>
            <person name="Mereny Z."/>
            <person name="Hegedus B."/>
            <person name="Baldrian P."/>
            <person name="Stursova M."/>
            <person name="Weitz H."/>
            <person name="Taylor A."/>
            <person name="Grigoriev I.V."/>
            <person name="Nagy L.G."/>
            <person name="Martin F."/>
            <person name="Kauserud H."/>
        </authorList>
    </citation>
    <scope>NUCLEOTIDE SEQUENCE</scope>
    <source>
        <strain evidence="1">9284</strain>
    </source>
</reference>
<dbReference type="SUPFAM" id="SSF52047">
    <property type="entry name" value="RNI-like"/>
    <property type="match status" value="1"/>
</dbReference>
<proteinExistence type="predicted"/>
<evidence type="ECO:0000313" key="2">
    <source>
        <dbReference type="Proteomes" id="UP001221142"/>
    </source>
</evidence>
<evidence type="ECO:0000313" key="1">
    <source>
        <dbReference type="EMBL" id="KAJ7639226.1"/>
    </source>
</evidence>
<dbReference type="EMBL" id="JARKIF010000005">
    <property type="protein sequence ID" value="KAJ7639226.1"/>
    <property type="molecule type" value="Genomic_DNA"/>
</dbReference>
<sequence>MLAEIFTHCVDPTTPLDQVESGEWAISRVCRKWRGVAIARPYLWSHFVFPVAGPEKALRRLERISKIKLERTNNTAPLFVRFRNQGSRGAGILGMLLACSAQWREITFDDERDVFRFLKHGLRAAFPQLRKLELDSSDPLLHGEDESTRFDMITSLPALTDVSMNLHYQSLPPQLHLPWSQLRCCVLRDFKMSDVLRIISLLPLAASVSAMDLEPGSRPATTIESRIGALELHGFILDSINFLDMLRAPSLKKLVLSRAYCYNKTGQLALFLGRSGCTLEHLRIESGSNFSILEILRLTGMKGVVRLDLDYITYLRNVLELLDRGDSSLVPNLRTLVWRKRPDFDEQEMVIMGLLSHRNPSVRRLPFARGSFLKRFLVDWMLLFWRNRRNTSVTCK</sequence>
<accession>A0AAD7FRX2</accession>
<protein>
    <recommendedName>
        <fullName evidence="3">F-box domain-containing protein</fullName>
    </recommendedName>
</protein>
<keyword evidence="2" id="KW-1185">Reference proteome</keyword>
<evidence type="ECO:0008006" key="3">
    <source>
        <dbReference type="Google" id="ProtNLM"/>
    </source>
</evidence>
<dbReference type="AlphaFoldDB" id="A0AAD7FRX2"/>